<feature type="region of interest" description="Disordered" evidence="5">
    <location>
        <begin position="1"/>
        <end position="24"/>
    </location>
</feature>
<accession>A0ABD3R2D0</accession>
<dbReference type="InterPro" id="IPR004342">
    <property type="entry name" value="EXS_C"/>
</dbReference>
<keyword evidence="9" id="KW-1185">Reference proteome</keyword>
<evidence type="ECO:0000313" key="9">
    <source>
        <dbReference type="Proteomes" id="UP001530377"/>
    </source>
</evidence>
<dbReference type="Proteomes" id="UP001530377">
    <property type="component" value="Unassembled WGS sequence"/>
</dbReference>
<dbReference type="EMBL" id="JALLPB020000834">
    <property type="protein sequence ID" value="KAL3806332.1"/>
    <property type="molecule type" value="Genomic_DNA"/>
</dbReference>
<feature type="transmembrane region" description="Helical" evidence="6">
    <location>
        <begin position="639"/>
        <end position="660"/>
    </location>
</feature>
<evidence type="ECO:0000256" key="5">
    <source>
        <dbReference type="SAM" id="MobiDB-lite"/>
    </source>
</evidence>
<reference evidence="8 9" key="1">
    <citation type="submission" date="2024-10" db="EMBL/GenBank/DDBJ databases">
        <title>Updated reference genomes for cyclostephanoid diatoms.</title>
        <authorList>
            <person name="Roberts W.R."/>
            <person name="Alverson A.J."/>
        </authorList>
    </citation>
    <scope>NUCLEOTIDE SEQUENCE [LARGE SCALE GENOMIC DNA]</scope>
    <source>
        <strain evidence="8 9">AJA228-03</strain>
    </source>
</reference>
<feature type="transmembrane region" description="Helical" evidence="6">
    <location>
        <begin position="439"/>
        <end position="457"/>
    </location>
</feature>
<keyword evidence="2 6" id="KW-0812">Transmembrane</keyword>
<gene>
    <name evidence="8" type="ORF">ACHAXA_008801</name>
</gene>
<feature type="transmembrane region" description="Helical" evidence="6">
    <location>
        <begin position="407"/>
        <end position="432"/>
    </location>
</feature>
<dbReference type="PANTHER" id="PTHR10783">
    <property type="entry name" value="XENOTROPIC AND POLYTROPIC RETROVIRUS RECEPTOR 1-RELATED"/>
    <property type="match status" value="1"/>
</dbReference>
<feature type="compositionally biased region" description="Acidic residues" evidence="5">
    <location>
        <begin position="227"/>
        <end position="241"/>
    </location>
</feature>
<feature type="domain" description="EXS" evidence="7">
    <location>
        <begin position="509"/>
        <end position="737"/>
    </location>
</feature>
<evidence type="ECO:0000256" key="2">
    <source>
        <dbReference type="ARBA" id="ARBA00022692"/>
    </source>
</evidence>
<feature type="region of interest" description="Disordered" evidence="5">
    <location>
        <begin position="48"/>
        <end position="92"/>
    </location>
</feature>
<protein>
    <recommendedName>
        <fullName evidence="7">EXS domain-containing protein</fullName>
    </recommendedName>
</protein>
<evidence type="ECO:0000313" key="8">
    <source>
        <dbReference type="EMBL" id="KAL3806332.1"/>
    </source>
</evidence>
<feature type="transmembrane region" description="Helical" evidence="6">
    <location>
        <begin position="172"/>
        <end position="195"/>
    </location>
</feature>
<dbReference type="PANTHER" id="PTHR10783:SF46">
    <property type="entry name" value="PROTEIN ERD1 HOMOLOG 2"/>
    <property type="match status" value="1"/>
</dbReference>
<dbReference type="Pfam" id="PF03124">
    <property type="entry name" value="EXS"/>
    <property type="match status" value="1"/>
</dbReference>
<keyword evidence="4 6" id="KW-0472">Membrane</keyword>
<feature type="region of interest" description="Disordered" evidence="5">
    <location>
        <begin position="121"/>
        <end position="157"/>
    </location>
</feature>
<feature type="compositionally biased region" description="Low complexity" evidence="5">
    <location>
        <begin position="341"/>
        <end position="352"/>
    </location>
</feature>
<feature type="transmembrane region" description="Helical" evidence="6">
    <location>
        <begin position="97"/>
        <end position="117"/>
    </location>
</feature>
<dbReference type="GO" id="GO:0016020">
    <property type="term" value="C:membrane"/>
    <property type="evidence" value="ECO:0007669"/>
    <property type="project" value="UniProtKB-SubCell"/>
</dbReference>
<feature type="compositionally biased region" description="Low complexity" evidence="5">
    <location>
        <begin position="293"/>
        <end position="313"/>
    </location>
</feature>
<evidence type="ECO:0000256" key="1">
    <source>
        <dbReference type="ARBA" id="ARBA00004141"/>
    </source>
</evidence>
<evidence type="ECO:0000259" key="7">
    <source>
        <dbReference type="PROSITE" id="PS51380"/>
    </source>
</evidence>
<dbReference type="AlphaFoldDB" id="A0ABD3R2D0"/>
<organism evidence="8 9">
    <name type="scientific">Cyclostephanos tholiformis</name>
    <dbReference type="NCBI Taxonomy" id="382380"/>
    <lineage>
        <taxon>Eukaryota</taxon>
        <taxon>Sar</taxon>
        <taxon>Stramenopiles</taxon>
        <taxon>Ochrophyta</taxon>
        <taxon>Bacillariophyta</taxon>
        <taxon>Coscinodiscophyceae</taxon>
        <taxon>Thalassiosirophycidae</taxon>
        <taxon>Stephanodiscales</taxon>
        <taxon>Stephanodiscaceae</taxon>
        <taxon>Cyclostephanos</taxon>
    </lineage>
</organism>
<sequence length="815" mass="90376">MAHIRHWSSLSMDEDDTDELDRKGGGAIVTTNATIIAAARMAMTPRRYYHPVGDENSDDDDDDDRRRRRRIHRDDRSPPPSPPDVVHDDGPSSSRRVVVVIARKVLLLAILMAILLASPSSDDYDQDRDRRRHQEDDDDVQQLPPPPPPPPNRRHRPAFVDALSRDYDHDGIIAIACYRPMIEFAFLLLCLSFLLRIWESTPCMGVDVVGRSLFEPPPSSSSSSAKEEDEDDDEDEDEDEGGGGSTGADEARNAGGDRGFGHSFVERWHGDGVNVDEDRRRLPTTSCHDVDGADVGDVGMTTTRTTTSTTTTTAEDVNEDGRMGGMGMGRREDDGGVNVRSPPVSSMVSSSSSLRIGARSPSPASVLCAGLDVLTLTFASLIPYAAIVGGGGGGIVGIGPTPPSRSYAFVADIVTSLLPASSFSIAIIASILPWSRRKNFWTILGLTMSAPLSAVTFRDGFVGDVLTSTVRPLQDLACTAFYLTSGLWDAWRGLAGGGPTTKIASPPGIGWLLHTVILPGCTISPLWWRFLQNLRQCYDAKQRWPYLGNALKYFLAAEVATFGMFDPSVKHSPLWLMCFFVTTLYQVWWDVFMDWGLLEIDPNFGYYRYNDPSSTGGGRRWFWWWPFTLRSRRLYDRVWIYHVIFGLNFCLRFVGMMTLIPTAYLSRTTGLIVNAYKEPEYQLFAGFLVASAEIFRRTIWALLRLEWEVIKTNLERTKSEIRNPLGPDVSGLCNKSGNILVDEEEMKPMKIASSEVIGGEHRRVLSLLTSGRRFSATSLSDMTHLNDIQILSELCVWATVFSGVAIIAAAHREVL</sequence>
<feature type="transmembrane region" description="Helical" evidence="6">
    <location>
        <begin position="364"/>
        <end position="387"/>
    </location>
</feature>
<proteinExistence type="predicted"/>
<feature type="transmembrane region" description="Helical" evidence="6">
    <location>
        <begin position="509"/>
        <end position="528"/>
    </location>
</feature>
<evidence type="ECO:0000256" key="6">
    <source>
        <dbReference type="SAM" id="Phobius"/>
    </source>
</evidence>
<feature type="region of interest" description="Disordered" evidence="5">
    <location>
        <begin position="284"/>
        <end position="352"/>
    </location>
</feature>
<keyword evidence="3 6" id="KW-1133">Transmembrane helix</keyword>
<dbReference type="PROSITE" id="PS51380">
    <property type="entry name" value="EXS"/>
    <property type="match status" value="1"/>
</dbReference>
<comment type="subcellular location">
    <subcellularLocation>
        <location evidence="1">Membrane</location>
        <topology evidence="1">Multi-pass membrane protein</topology>
    </subcellularLocation>
</comment>
<feature type="region of interest" description="Disordered" evidence="5">
    <location>
        <begin position="214"/>
        <end position="265"/>
    </location>
</feature>
<evidence type="ECO:0000256" key="3">
    <source>
        <dbReference type="ARBA" id="ARBA00022989"/>
    </source>
</evidence>
<name>A0ABD3R2D0_9STRA</name>
<comment type="caution">
    <text evidence="8">The sequence shown here is derived from an EMBL/GenBank/DDBJ whole genome shotgun (WGS) entry which is preliminary data.</text>
</comment>
<evidence type="ECO:0000256" key="4">
    <source>
        <dbReference type="ARBA" id="ARBA00023136"/>
    </source>
</evidence>
<feature type="transmembrane region" description="Helical" evidence="6">
    <location>
        <begin position="790"/>
        <end position="810"/>
    </location>
</feature>